<proteinExistence type="predicted"/>
<dbReference type="Proteomes" id="UP001218188">
    <property type="component" value="Unassembled WGS sequence"/>
</dbReference>
<dbReference type="EMBL" id="JARJCM010000121">
    <property type="protein sequence ID" value="KAJ7027671.1"/>
    <property type="molecule type" value="Genomic_DNA"/>
</dbReference>
<feature type="region of interest" description="Disordered" evidence="1">
    <location>
        <begin position="200"/>
        <end position="232"/>
    </location>
</feature>
<sequence>MSTGQQQQQQQHDPSRWVQSPKGVFYWRHDFGSYWKGPPDDRVWVPSMDTPLHLPSPPDVGAVQGDAAGAPPGIQFGSNMPINPQHPNATSIPGADSLHRPSHQLLRRSLHHIRIADPKCWSRAPALARHQEAMHRSSSETGNSCAGTRHVATMRVPTFADRMIILASTNGAHGMTLVACNHAAITAPEATTGPAQTIARGSMLDGNHPVTSTPNLGARTTERKPTSCRKGRATSTCESFRHAQAVQKRSKGLLGNPGKPVQKPSAAALGVWNDLRYDTIPEARNLIQWMLTGCPRARAMFVYLRDYYGQNPLHLRSPGIQYLIRQQNSAQQRWLLLTTGDATPMSRRGEYQGMPPASRTRNDRRRRRAKAAGASMAPPVPPPALPKYSSQTVGMIASGSANRRTLQPSVPSVPRAPWDVVGTSRAVPRRRIPSALGTSRTAVTTVTPSHIAGGDAAIVGSARRCRFRPSYTDIFK</sequence>
<reference evidence="2" key="1">
    <citation type="submission" date="2023-03" db="EMBL/GenBank/DDBJ databases">
        <title>Massive genome expansion in bonnet fungi (Mycena s.s.) driven by repeated elements and novel gene families across ecological guilds.</title>
        <authorList>
            <consortium name="Lawrence Berkeley National Laboratory"/>
            <person name="Harder C.B."/>
            <person name="Miyauchi S."/>
            <person name="Viragh M."/>
            <person name="Kuo A."/>
            <person name="Thoen E."/>
            <person name="Andreopoulos B."/>
            <person name="Lu D."/>
            <person name="Skrede I."/>
            <person name="Drula E."/>
            <person name="Henrissat B."/>
            <person name="Morin E."/>
            <person name="Kohler A."/>
            <person name="Barry K."/>
            <person name="LaButti K."/>
            <person name="Morin E."/>
            <person name="Salamov A."/>
            <person name="Lipzen A."/>
            <person name="Mereny Z."/>
            <person name="Hegedus B."/>
            <person name="Baldrian P."/>
            <person name="Stursova M."/>
            <person name="Weitz H."/>
            <person name="Taylor A."/>
            <person name="Grigoriev I.V."/>
            <person name="Nagy L.G."/>
            <person name="Martin F."/>
            <person name="Kauserud H."/>
        </authorList>
    </citation>
    <scope>NUCLEOTIDE SEQUENCE</scope>
    <source>
        <strain evidence="2">CBHHK200</strain>
    </source>
</reference>
<name>A0AAD6SIV7_9AGAR</name>
<organism evidence="2 3">
    <name type="scientific">Mycena alexandri</name>
    <dbReference type="NCBI Taxonomy" id="1745969"/>
    <lineage>
        <taxon>Eukaryota</taxon>
        <taxon>Fungi</taxon>
        <taxon>Dikarya</taxon>
        <taxon>Basidiomycota</taxon>
        <taxon>Agaricomycotina</taxon>
        <taxon>Agaricomycetes</taxon>
        <taxon>Agaricomycetidae</taxon>
        <taxon>Agaricales</taxon>
        <taxon>Marasmiineae</taxon>
        <taxon>Mycenaceae</taxon>
        <taxon>Mycena</taxon>
    </lineage>
</organism>
<keyword evidence="3" id="KW-1185">Reference proteome</keyword>
<evidence type="ECO:0000256" key="1">
    <source>
        <dbReference type="SAM" id="MobiDB-lite"/>
    </source>
</evidence>
<dbReference type="AlphaFoldDB" id="A0AAD6SIV7"/>
<protein>
    <submittedName>
        <fullName evidence="2">Uncharacterized protein</fullName>
    </submittedName>
</protein>
<evidence type="ECO:0000313" key="3">
    <source>
        <dbReference type="Proteomes" id="UP001218188"/>
    </source>
</evidence>
<feature type="region of interest" description="Disordered" evidence="1">
    <location>
        <begin position="345"/>
        <end position="390"/>
    </location>
</feature>
<accession>A0AAD6SIV7</accession>
<evidence type="ECO:0000313" key="2">
    <source>
        <dbReference type="EMBL" id="KAJ7027671.1"/>
    </source>
</evidence>
<gene>
    <name evidence="2" type="ORF">C8F04DRAFT_1266775</name>
</gene>
<comment type="caution">
    <text evidence="2">The sequence shown here is derived from an EMBL/GenBank/DDBJ whole genome shotgun (WGS) entry which is preliminary data.</text>
</comment>